<evidence type="ECO:0000256" key="3">
    <source>
        <dbReference type="ARBA" id="ARBA00022692"/>
    </source>
</evidence>
<feature type="transmembrane region" description="Helical" evidence="6">
    <location>
        <begin position="158"/>
        <end position="178"/>
    </location>
</feature>
<protein>
    <recommendedName>
        <fullName evidence="9">Lipopolysaccharide biosynthesis protein</fullName>
    </recommendedName>
</protein>
<sequence length="513" mass="57851">MTTSQRILFNALASYGRTMFAMLLGLFSSRWVLASLGSIDYGLMAVVGSLIVFISFLNGISSTACARFFALSIGRNDIEETNWWFNTALSIHVVLPIILIIIGFPIGEWAIDNFLSIPSDRLDTAHWVFRFSLVAMFFTMSSTPFLSMYTAKQNIVEVSIWGMATTLANFIFVFWLTSYQGDAWRLYSVITVAISILFSLIQVVRAKYLFPECSIDFQRWYNYKRIIEVFSYAGWTLLGGLGWMFYNQGISIVLNKFFPPIRYKSVNASYSVGGALAGYTKTLSNALMNAFLPEIVSLEGRGDRFGVLSQIFRASRLSFTIIAVFAIPLMVEADFVLTMWLKNPPEYAGLFCRTFLFCFLVSRLVGGFDSAICATGRIKWYQIIMSFFSILSVFVVALIICLDGGILGVCYIIITFEIINMIGSVVFCHKIVGLSVYSWLNMVLKKAIIALIISALVALIIELSITADFIWTHLLKCFLLFVSTGCICWFTLIEENERIQLLKLVGKIKRMFV</sequence>
<feature type="transmembrane region" description="Helical" evidence="6">
    <location>
        <begin position="347"/>
        <end position="368"/>
    </location>
</feature>
<evidence type="ECO:0000313" key="8">
    <source>
        <dbReference type="Proteomes" id="UP000283732"/>
    </source>
</evidence>
<evidence type="ECO:0000256" key="5">
    <source>
        <dbReference type="ARBA" id="ARBA00023136"/>
    </source>
</evidence>
<dbReference type="AlphaFoldDB" id="A0A3R6EV69"/>
<evidence type="ECO:0000256" key="2">
    <source>
        <dbReference type="ARBA" id="ARBA00022475"/>
    </source>
</evidence>
<feature type="transmembrane region" description="Helical" evidence="6">
    <location>
        <begin position="184"/>
        <end position="204"/>
    </location>
</feature>
<dbReference type="PANTHER" id="PTHR30250:SF26">
    <property type="entry name" value="PSMA PROTEIN"/>
    <property type="match status" value="1"/>
</dbReference>
<dbReference type="Proteomes" id="UP000283732">
    <property type="component" value="Unassembled WGS sequence"/>
</dbReference>
<keyword evidence="3 6" id="KW-0812">Transmembrane</keyword>
<feature type="transmembrane region" description="Helical" evidence="6">
    <location>
        <begin position="448"/>
        <end position="467"/>
    </location>
</feature>
<organism evidence="7 8">
    <name type="scientific">Parabacteroides merdae</name>
    <dbReference type="NCBI Taxonomy" id="46503"/>
    <lineage>
        <taxon>Bacteria</taxon>
        <taxon>Pseudomonadati</taxon>
        <taxon>Bacteroidota</taxon>
        <taxon>Bacteroidia</taxon>
        <taxon>Bacteroidales</taxon>
        <taxon>Tannerellaceae</taxon>
        <taxon>Parabacteroides</taxon>
    </lineage>
</organism>
<feature type="transmembrane region" description="Helical" evidence="6">
    <location>
        <begin position="380"/>
        <end position="400"/>
    </location>
</feature>
<feature type="transmembrane region" description="Helical" evidence="6">
    <location>
        <begin position="83"/>
        <end position="107"/>
    </location>
</feature>
<dbReference type="GO" id="GO:0005886">
    <property type="term" value="C:plasma membrane"/>
    <property type="evidence" value="ECO:0007669"/>
    <property type="project" value="UniProtKB-SubCell"/>
</dbReference>
<evidence type="ECO:0000256" key="6">
    <source>
        <dbReference type="SAM" id="Phobius"/>
    </source>
</evidence>
<dbReference type="PANTHER" id="PTHR30250">
    <property type="entry name" value="PST FAMILY PREDICTED COLANIC ACID TRANSPORTER"/>
    <property type="match status" value="1"/>
</dbReference>
<feature type="transmembrane region" description="Helical" evidence="6">
    <location>
        <begin position="127"/>
        <end position="146"/>
    </location>
</feature>
<dbReference type="EMBL" id="QRKC01000002">
    <property type="protein sequence ID" value="RHH78436.1"/>
    <property type="molecule type" value="Genomic_DNA"/>
</dbReference>
<feature type="transmembrane region" description="Helical" evidence="6">
    <location>
        <begin position="225"/>
        <end position="246"/>
    </location>
</feature>
<dbReference type="InterPro" id="IPR050833">
    <property type="entry name" value="Poly_Biosynth_Transport"/>
</dbReference>
<feature type="transmembrane region" description="Helical" evidence="6">
    <location>
        <begin position="406"/>
        <end position="427"/>
    </location>
</feature>
<feature type="transmembrane region" description="Helical" evidence="6">
    <location>
        <begin position="41"/>
        <end position="71"/>
    </location>
</feature>
<feature type="transmembrane region" description="Helical" evidence="6">
    <location>
        <begin position="317"/>
        <end position="341"/>
    </location>
</feature>
<evidence type="ECO:0000313" key="7">
    <source>
        <dbReference type="EMBL" id="RHH78436.1"/>
    </source>
</evidence>
<feature type="transmembrane region" description="Helical" evidence="6">
    <location>
        <begin position="276"/>
        <end position="296"/>
    </location>
</feature>
<accession>A0A3R6EV69</accession>
<proteinExistence type="predicted"/>
<name>A0A3R6EV69_9BACT</name>
<keyword evidence="5 6" id="KW-0472">Membrane</keyword>
<dbReference type="RefSeq" id="WP_122291058.1">
    <property type="nucleotide sequence ID" value="NZ_BAABZJ010000001.1"/>
</dbReference>
<evidence type="ECO:0008006" key="9">
    <source>
        <dbReference type="Google" id="ProtNLM"/>
    </source>
</evidence>
<feature type="transmembrane region" description="Helical" evidence="6">
    <location>
        <begin position="473"/>
        <end position="493"/>
    </location>
</feature>
<comment type="caution">
    <text evidence="7">The sequence shown here is derived from an EMBL/GenBank/DDBJ whole genome shotgun (WGS) entry which is preliminary data.</text>
</comment>
<keyword evidence="4 6" id="KW-1133">Transmembrane helix</keyword>
<evidence type="ECO:0000256" key="1">
    <source>
        <dbReference type="ARBA" id="ARBA00004651"/>
    </source>
</evidence>
<comment type="subcellular location">
    <subcellularLocation>
        <location evidence="1">Cell membrane</location>
        <topology evidence="1">Multi-pass membrane protein</topology>
    </subcellularLocation>
</comment>
<evidence type="ECO:0000256" key="4">
    <source>
        <dbReference type="ARBA" id="ARBA00022989"/>
    </source>
</evidence>
<keyword evidence="2" id="KW-1003">Cell membrane</keyword>
<feature type="transmembrane region" description="Helical" evidence="6">
    <location>
        <begin position="7"/>
        <end position="29"/>
    </location>
</feature>
<gene>
    <name evidence="7" type="ORF">DW191_07085</name>
</gene>
<reference evidence="7 8" key="1">
    <citation type="submission" date="2018-08" db="EMBL/GenBank/DDBJ databases">
        <title>A genome reference for cultivated species of the human gut microbiota.</title>
        <authorList>
            <person name="Zou Y."/>
            <person name="Xue W."/>
            <person name="Luo G."/>
        </authorList>
    </citation>
    <scope>NUCLEOTIDE SEQUENCE [LARGE SCALE GENOMIC DNA]</scope>
    <source>
        <strain evidence="7 8">AM16-50</strain>
    </source>
</reference>